<dbReference type="GO" id="GO:0072344">
    <property type="term" value="P:rescue of stalled ribosome"/>
    <property type="evidence" value="ECO:0007669"/>
    <property type="project" value="UniProtKB-UniRule"/>
</dbReference>
<dbReference type="InterPro" id="IPR000432">
    <property type="entry name" value="DNA_mismatch_repair_MutS_C"/>
</dbReference>
<comment type="function">
    <text evidence="7">Acts as a ribosome collision sensor, splitting the ribosome into its 2 subunits. Detects stalled/collided 70S ribosomes which it binds and splits by an ATP-hydrolysis driven conformational change. Acts upstream of the ribosome quality control system (RQC), a ribosome-associated complex that mediates the extraction of incompletely synthesized nascent chains from stalled ribosomes and their subsequent degradation. Probably generates substrates for RQC.</text>
</comment>
<proteinExistence type="inferred from homology"/>
<dbReference type="GO" id="GO:0019843">
    <property type="term" value="F:rRNA binding"/>
    <property type="evidence" value="ECO:0007669"/>
    <property type="project" value="UniProtKB-UniRule"/>
</dbReference>
<dbReference type="InterPro" id="IPR036187">
    <property type="entry name" value="DNA_mismatch_repair_MutS_sf"/>
</dbReference>
<dbReference type="PROSITE" id="PS00486">
    <property type="entry name" value="DNA_MISMATCH_REPAIR_2"/>
    <property type="match status" value="1"/>
</dbReference>
<dbReference type="Pfam" id="PF00488">
    <property type="entry name" value="MutS_V"/>
    <property type="match status" value="1"/>
</dbReference>
<dbReference type="SUPFAM" id="SSF52540">
    <property type="entry name" value="P-loop containing nucleoside triphosphate hydrolases"/>
    <property type="match status" value="1"/>
</dbReference>
<dbReference type="SMART" id="SM00463">
    <property type="entry name" value="SMR"/>
    <property type="match status" value="1"/>
</dbReference>
<reference evidence="10 11" key="1">
    <citation type="submission" date="2017-04" db="EMBL/GenBank/DDBJ databases">
        <title>The whole genome sequencing and assembly of Halobacillus mangrovi strain.</title>
        <authorList>
            <person name="Lee S.-J."/>
            <person name="Park M.-K."/>
            <person name="Kim J.-Y."/>
            <person name="Lee Y.-J."/>
            <person name="Yi H."/>
            <person name="Bahn Y.-S."/>
            <person name="Kim J.F."/>
            <person name="Lee D.-W."/>
        </authorList>
    </citation>
    <scope>NUCLEOTIDE SEQUENCE [LARGE SCALE GENOMIC DNA]</scope>
    <source>
        <strain evidence="10 11">KTB 131</strain>
    </source>
</reference>
<dbReference type="STRING" id="402384.HM131_08375"/>
<dbReference type="CDD" id="cd03280">
    <property type="entry name" value="ABC_MutS2"/>
    <property type="match status" value="1"/>
</dbReference>
<comment type="subunit">
    <text evidence="7">Homodimer. Binds to stalled ribosomes, contacting rRNA.</text>
</comment>
<dbReference type="NCBIfam" id="TIGR01069">
    <property type="entry name" value="mutS2"/>
    <property type="match status" value="1"/>
</dbReference>
<dbReference type="FunFam" id="3.40.50.300:FF:000830">
    <property type="entry name" value="Endonuclease MutS2"/>
    <property type="match status" value="1"/>
</dbReference>
<dbReference type="Gene3D" id="3.30.1370.110">
    <property type="match status" value="1"/>
</dbReference>
<dbReference type="InterPro" id="IPR036063">
    <property type="entry name" value="Smr_dom_sf"/>
</dbReference>
<dbReference type="EC" id="3.6.4.-" evidence="7"/>
<evidence type="ECO:0000256" key="7">
    <source>
        <dbReference type="HAMAP-Rule" id="MF_00092"/>
    </source>
</evidence>
<dbReference type="RefSeq" id="WP_085029333.1">
    <property type="nucleotide sequence ID" value="NZ_CP020772.1"/>
</dbReference>
<evidence type="ECO:0000256" key="2">
    <source>
        <dbReference type="ARBA" id="ARBA00022741"/>
    </source>
</evidence>
<keyword evidence="8" id="KW-0175">Coiled coil</keyword>
<dbReference type="InterPro" id="IPR007696">
    <property type="entry name" value="DNA_mismatch_repair_MutS_core"/>
</dbReference>
<keyword evidence="3 7" id="KW-0378">Hydrolase</keyword>
<feature type="binding site" evidence="7">
    <location>
        <begin position="331"/>
        <end position="338"/>
    </location>
    <ligand>
        <name>ATP</name>
        <dbReference type="ChEBI" id="CHEBI:30616"/>
    </ligand>
</feature>
<gene>
    <name evidence="7" type="primary">mutS2</name>
    <name evidence="7" type="synonym">rqcU</name>
    <name evidence="10" type="ORF">HM131_08375</name>
</gene>
<accession>A0A1W5ZUD0</accession>
<evidence type="ECO:0000256" key="3">
    <source>
        <dbReference type="ARBA" id="ARBA00022801"/>
    </source>
</evidence>
<dbReference type="AlphaFoldDB" id="A0A1W5ZUD0"/>
<dbReference type="Gene3D" id="1.10.1420.10">
    <property type="match status" value="2"/>
</dbReference>
<keyword evidence="7 10" id="KW-0255">Endonuclease</keyword>
<dbReference type="GO" id="GO:0004519">
    <property type="term" value="F:endonuclease activity"/>
    <property type="evidence" value="ECO:0007669"/>
    <property type="project" value="UniProtKB-UniRule"/>
</dbReference>
<dbReference type="HAMAP" id="MF_00092">
    <property type="entry name" value="MutS2"/>
    <property type="match status" value="1"/>
</dbReference>
<dbReference type="InterPro" id="IPR005747">
    <property type="entry name" value="MutS2"/>
</dbReference>
<keyword evidence="2 7" id="KW-0547">Nucleotide-binding</keyword>
<dbReference type="PANTHER" id="PTHR48466">
    <property type="entry name" value="OS10G0509000 PROTEIN-RELATED"/>
    <property type="match status" value="1"/>
</dbReference>
<dbReference type="SMART" id="SM00534">
    <property type="entry name" value="MUTSac"/>
    <property type="match status" value="1"/>
</dbReference>
<evidence type="ECO:0000256" key="8">
    <source>
        <dbReference type="SAM" id="Coils"/>
    </source>
</evidence>
<dbReference type="EMBL" id="CP020772">
    <property type="protein sequence ID" value="ARI76857.1"/>
    <property type="molecule type" value="Genomic_DNA"/>
</dbReference>
<dbReference type="Pfam" id="PF01713">
    <property type="entry name" value="Smr"/>
    <property type="match status" value="1"/>
</dbReference>
<dbReference type="GO" id="GO:0006298">
    <property type="term" value="P:mismatch repair"/>
    <property type="evidence" value="ECO:0007669"/>
    <property type="project" value="InterPro"/>
</dbReference>
<keyword evidence="6 7" id="KW-0238">DNA-binding</keyword>
<dbReference type="SUPFAM" id="SSF160443">
    <property type="entry name" value="SMR domain-like"/>
    <property type="match status" value="1"/>
</dbReference>
<evidence type="ECO:0000256" key="6">
    <source>
        <dbReference type="ARBA" id="ARBA00023125"/>
    </source>
</evidence>
<evidence type="ECO:0000256" key="5">
    <source>
        <dbReference type="ARBA" id="ARBA00022884"/>
    </source>
</evidence>
<dbReference type="Pfam" id="PF20297">
    <property type="entry name" value="MSSS"/>
    <property type="match status" value="1"/>
</dbReference>
<feature type="coiled-coil region" evidence="8">
    <location>
        <begin position="230"/>
        <end position="257"/>
    </location>
</feature>
<dbReference type="InterPro" id="IPR027417">
    <property type="entry name" value="P-loop_NTPase"/>
</dbReference>
<dbReference type="EC" id="3.1.-.-" evidence="7"/>
<dbReference type="PROSITE" id="PS50828">
    <property type="entry name" value="SMR"/>
    <property type="match status" value="1"/>
</dbReference>
<comment type="function">
    <text evidence="7">Endonuclease that is involved in the suppression of homologous recombination and thus may have a key role in the control of bacterial genetic diversity.</text>
</comment>
<dbReference type="Gene3D" id="3.40.50.300">
    <property type="entry name" value="P-loop containing nucleotide triphosphate hydrolases"/>
    <property type="match status" value="1"/>
</dbReference>
<dbReference type="SUPFAM" id="SSF48334">
    <property type="entry name" value="DNA repair protein MutS, domain III"/>
    <property type="match status" value="1"/>
</dbReference>
<comment type="similarity">
    <text evidence="7">Belongs to the DNA mismatch repair MutS family. MutS2 subfamily.</text>
</comment>
<dbReference type="InterPro" id="IPR002625">
    <property type="entry name" value="Smr_dom"/>
</dbReference>
<dbReference type="GO" id="GO:0140664">
    <property type="term" value="F:ATP-dependent DNA damage sensor activity"/>
    <property type="evidence" value="ECO:0007669"/>
    <property type="project" value="InterPro"/>
</dbReference>
<organism evidence="10 11">
    <name type="scientific">Halobacillus mangrovi</name>
    <dbReference type="NCBI Taxonomy" id="402384"/>
    <lineage>
        <taxon>Bacteria</taxon>
        <taxon>Bacillati</taxon>
        <taxon>Bacillota</taxon>
        <taxon>Bacilli</taxon>
        <taxon>Bacillales</taxon>
        <taxon>Bacillaceae</taxon>
        <taxon>Halobacillus</taxon>
    </lineage>
</organism>
<dbReference type="InterPro" id="IPR046893">
    <property type="entry name" value="MSSS"/>
</dbReference>
<dbReference type="CDD" id="cd06503">
    <property type="entry name" value="ATP-synt_Fo_b"/>
    <property type="match status" value="1"/>
</dbReference>
<name>A0A1W5ZUD0_9BACI</name>
<dbReference type="InterPro" id="IPR045076">
    <property type="entry name" value="MutS"/>
</dbReference>
<protein>
    <recommendedName>
        <fullName evidence="7">Endonuclease MutS2</fullName>
        <ecNumber evidence="7">3.1.-.-</ecNumber>
    </recommendedName>
    <alternativeName>
        <fullName evidence="7">Ribosome-associated protein quality control-upstream factor</fullName>
        <shortName evidence="7">RQC-upstream factor</shortName>
        <shortName evidence="7">RqcU</shortName>
        <ecNumber evidence="7">3.6.4.-</ecNumber>
    </alternativeName>
</protein>
<dbReference type="GO" id="GO:0030983">
    <property type="term" value="F:mismatched DNA binding"/>
    <property type="evidence" value="ECO:0007669"/>
    <property type="project" value="InterPro"/>
</dbReference>
<keyword evidence="4 7" id="KW-0067">ATP-binding</keyword>
<evidence type="ECO:0000313" key="11">
    <source>
        <dbReference type="Proteomes" id="UP000192527"/>
    </source>
</evidence>
<dbReference type="GO" id="GO:0045910">
    <property type="term" value="P:negative regulation of DNA recombination"/>
    <property type="evidence" value="ECO:0007669"/>
    <property type="project" value="InterPro"/>
</dbReference>
<evidence type="ECO:0000259" key="9">
    <source>
        <dbReference type="PROSITE" id="PS50828"/>
    </source>
</evidence>
<evidence type="ECO:0000313" key="10">
    <source>
        <dbReference type="EMBL" id="ARI76857.1"/>
    </source>
</evidence>
<evidence type="ECO:0000256" key="1">
    <source>
        <dbReference type="ARBA" id="ARBA00022730"/>
    </source>
</evidence>
<keyword evidence="11" id="KW-1185">Reference proteome</keyword>
<feature type="coiled-coil region" evidence="8">
    <location>
        <begin position="512"/>
        <end position="603"/>
    </location>
</feature>
<dbReference type="GO" id="GO:0005524">
    <property type="term" value="F:ATP binding"/>
    <property type="evidence" value="ECO:0007669"/>
    <property type="project" value="UniProtKB-UniRule"/>
</dbReference>
<dbReference type="OrthoDB" id="9808166at2"/>
<sequence length="782" mass="88075">MNQRILHVLEYKKIIDQLSEQAASSLGKEKVAALKPSTDLEEVRFLQKETDEAAQVLRLKGHVPLGGIFDIKPSLKRTTIGGVLSALECLDIASTIYGGRQLRRFIEDMEEPEMPILRELVSGIEPLRELERQIRSCIDDHGAVMDGASDKLRTIRSKIRTNEGRVREKMDTFTKSKSKMLSDAIVTIRNERYVLPVKQEYRGSIGGIVHDQSSSGATLFIEPQSVVDLNNQLQEARVQEKHEIEKILKELSEAIAEDQPRLYDNVAILGHVDFMFSRAKLGKLMKASLPEMNDEGRIKMRQARHPLIPEDEVVPNDVEIGEDFTSIVITGPNTGGKTVTLKLVGLCTLMAQSGLQIPAMDGCELAVFQEVYADIGDEQSIEQSLSTFSSHMTNIVDILKHVDEKSLVLFDELGAGTDPQEGAALAMSILDEVVQRKARVIATTHYPELKAYGYNREGVVNASVEFDIQTLRPTYRLLIGVPGRSNAFEISRRLGLEETIIESAKQQIGVDSRSVENMIASLEESKRGAEQDYKKAEKILQEAEELKKQLQEKWNQFEDKREKLYAKAEEKAEKAIQQAREEAEEIVNQIRNMKSEAQMKEHEWIEARKMFDEAKPELAKKKKEEHAPKPNKEMRELKAGDEVKLLTLNQNGTIVEQTGKNEYQVQVGVMKVKAKRKELEFIKSEQPYKEKPMAKVKGKAFHVKTELDLRGERYEDALNRLEKYIDDAVLAGYPRVSIIHGKGTGALRTAVQNYAKNHRNISDYRAGGMNEGGSGVTVLELN</sequence>
<keyword evidence="1 7" id="KW-0699">rRNA-binding</keyword>
<keyword evidence="5 7" id="KW-0694">RNA-binding</keyword>
<dbReference type="PIRSF" id="PIRSF005814">
    <property type="entry name" value="MutS_YshD"/>
    <property type="match status" value="1"/>
</dbReference>
<feature type="domain" description="Smr" evidence="9">
    <location>
        <begin position="707"/>
        <end position="782"/>
    </location>
</feature>
<dbReference type="Proteomes" id="UP000192527">
    <property type="component" value="Chromosome"/>
</dbReference>
<evidence type="ECO:0000256" key="4">
    <source>
        <dbReference type="ARBA" id="ARBA00022840"/>
    </source>
</evidence>
<dbReference type="GO" id="GO:0016887">
    <property type="term" value="F:ATP hydrolysis activity"/>
    <property type="evidence" value="ECO:0007669"/>
    <property type="project" value="InterPro"/>
</dbReference>
<keyword evidence="7" id="KW-0540">Nuclease</keyword>
<dbReference type="GO" id="GO:0043023">
    <property type="term" value="F:ribosomal large subunit binding"/>
    <property type="evidence" value="ECO:0007669"/>
    <property type="project" value="UniProtKB-UniRule"/>
</dbReference>
<dbReference type="SMART" id="SM00533">
    <property type="entry name" value="MUTSd"/>
    <property type="match status" value="1"/>
</dbReference>
<dbReference type="KEGG" id="hmn:HM131_08375"/>
<dbReference type="PANTHER" id="PTHR48466:SF2">
    <property type="entry name" value="OS10G0509000 PROTEIN"/>
    <property type="match status" value="1"/>
</dbReference>